<reference evidence="1" key="1">
    <citation type="submission" date="2019-12" db="EMBL/GenBank/DDBJ databases">
        <title>Genome sequencing and annotation of Brassica cretica.</title>
        <authorList>
            <person name="Studholme D.J."/>
            <person name="Sarris P.F."/>
        </authorList>
    </citation>
    <scope>NUCLEOTIDE SEQUENCE</scope>
    <source>
        <strain evidence="1">PFS-001/15</strain>
        <tissue evidence="1">Leaf</tissue>
    </source>
</reference>
<accession>A0A8S9MKI1</accession>
<proteinExistence type="predicted"/>
<dbReference type="Proteomes" id="UP000712281">
    <property type="component" value="Unassembled WGS sequence"/>
</dbReference>
<dbReference type="EMBL" id="QGKW02000007">
    <property type="protein sequence ID" value="KAF2620425.1"/>
    <property type="molecule type" value="Genomic_DNA"/>
</dbReference>
<evidence type="ECO:0000313" key="1">
    <source>
        <dbReference type="EMBL" id="KAF2620425.1"/>
    </source>
</evidence>
<organism evidence="1 2">
    <name type="scientific">Brassica cretica</name>
    <name type="common">Mustard</name>
    <dbReference type="NCBI Taxonomy" id="69181"/>
    <lineage>
        <taxon>Eukaryota</taxon>
        <taxon>Viridiplantae</taxon>
        <taxon>Streptophyta</taxon>
        <taxon>Embryophyta</taxon>
        <taxon>Tracheophyta</taxon>
        <taxon>Spermatophyta</taxon>
        <taxon>Magnoliopsida</taxon>
        <taxon>eudicotyledons</taxon>
        <taxon>Gunneridae</taxon>
        <taxon>Pentapetalae</taxon>
        <taxon>rosids</taxon>
        <taxon>malvids</taxon>
        <taxon>Brassicales</taxon>
        <taxon>Brassicaceae</taxon>
        <taxon>Brassiceae</taxon>
        <taxon>Brassica</taxon>
    </lineage>
</organism>
<name>A0A8S9MKI1_BRACR</name>
<dbReference type="AlphaFoldDB" id="A0A8S9MKI1"/>
<gene>
    <name evidence="1" type="ORF">F2Q68_00039221</name>
</gene>
<protein>
    <submittedName>
        <fullName evidence="1">Uncharacterized protein</fullName>
    </submittedName>
</protein>
<comment type="caution">
    <text evidence="1">The sequence shown here is derived from an EMBL/GenBank/DDBJ whole genome shotgun (WGS) entry which is preliminary data.</text>
</comment>
<evidence type="ECO:0000313" key="2">
    <source>
        <dbReference type="Proteomes" id="UP000712281"/>
    </source>
</evidence>
<sequence>MVENLCGGRVAGDKDRSEMLKNEVVEELIHDGLEARRFGRKTFLQHEVFCETSYQRNIISKTLEAGRELSRTGSKHDRIEARWENLKLDEKSKFDIMELIRTGAEKYSGLITDQKLTGRTEIRPMDREARGGSLHAIRTCCQPSNKLSVYRSSRCCRAWKQYMQPDSLTYGRSGGILHVSWPFWKTCGERGAAAHAFGAMRSDTRAATNLKLIVPREGSVQMNSSRPVSSFDDQVEVLLRVSSVQRVKISRSSEARYSAGKS</sequence>